<dbReference type="STRING" id="1399860.A0A2C5XL99"/>
<evidence type="ECO:0000256" key="2">
    <source>
        <dbReference type="ARBA" id="ARBA00022723"/>
    </source>
</evidence>
<evidence type="ECO:0000313" key="8">
    <source>
        <dbReference type="Proteomes" id="UP000226192"/>
    </source>
</evidence>
<dbReference type="SMART" id="SM01117">
    <property type="entry name" value="Cyt-b5"/>
    <property type="match status" value="1"/>
</dbReference>
<gene>
    <name evidence="7" type="ORF">CDD81_7851</name>
</gene>
<evidence type="ECO:0000259" key="6">
    <source>
        <dbReference type="PROSITE" id="PS50255"/>
    </source>
</evidence>
<sequence>MGVLGLSLLFASVAFLIHRHPAWRPTFLLKWIGLAPDSVQRQEKSCHDEAPSSSYSPDHSSTIFLQTPSPPTSHHDPDSPTTPKASAVNSFSEEPVPTLQLSHPTDRQQVAPTPSSAFMMPPPPFPLASKPSNLSPQPYRIPTLPQFPAANSMQRASAIPRGPIPNRSPPFSSLAPPSAPSTAPKRPSRKITLEPGRSPLDWARISGPSADLRGLPPETPYLRIPPSLLKKHNGRKGADAWMVLSGRVYNVSPYADYHPGGIPELMRGAGRDGTKLFGEIHPWVNYESMLSACMVGLLVDEPLNGESINEMDEMD</sequence>
<dbReference type="SUPFAM" id="SSF55856">
    <property type="entry name" value="Cytochrome b5-like heme/steroid binding domain"/>
    <property type="match status" value="1"/>
</dbReference>
<dbReference type="PANTHER" id="PTHR46237">
    <property type="entry name" value="CYTOCHROME B5 REDUCTASE 4 FAMILY MEMBER"/>
    <property type="match status" value="1"/>
</dbReference>
<dbReference type="Gene3D" id="3.10.120.10">
    <property type="entry name" value="Cytochrome b5-like heme/steroid binding domain"/>
    <property type="match status" value="1"/>
</dbReference>
<protein>
    <recommendedName>
        <fullName evidence="6">Cytochrome b5 heme-binding domain-containing protein</fullName>
    </recommendedName>
</protein>
<evidence type="ECO:0000256" key="4">
    <source>
        <dbReference type="SAM" id="MobiDB-lite"/>
    </source>
</evidence>
<keyword evidence="2" id="KW-0479">Metal-binding</keyword>
<dbReference type="Pfam" id="PF00173">
    <property type="entry name" value="Cyt-b5"/>
    <property type="match status" value="1"/>
</dbReference>
<feature type="chain" id="PRO_5012044546" description="Cytochrome b5 heme-binding domain-containing protein" evidence="5">
    <location>
        <begin position="25"/>
        <end position="315"/>
    </location>
</feature>
<feature type="domain" description="Cytochrome b5 heme-binding" evidence="6">
    <location>
        <begin position="229"/>
        <end position="299"/>
    </location>
</feature>
<feature type="compositionally biased region" description="Low complexity" evidence="4">
    <location>
        <begin position="52"/>
        <end position="61"/>
    </location>
</feature>
<evidence type="ECO:0000256" key="3">
    <source>
        <dbReference type="ARBA" id="ARBA00023004"/>
    </source>
</evidence>
<dbReference type="AlphaFoldDB" id="A0A2C5XL99"/>
<keyword evidence="1" id="KW-0349">Heme</keyword>
<dbReference type="Proteomes" id="UP000226192">
    <property type="component" value="Unassembled WGS sequence"/>
</dbReference>
<evidence type="ECO:0000256" key="1">
    <source>
        <dbReference type="ARBA" id="ARBA00022617"/>
    </source>
</evidence>
<keyword evidence="8" id="KW-1185">Reference proteome</keyword>
<organism evidence="7 8">
    <name type="scientific">Ophiocordyceps australis</name>
    <dbReference type="NCBI Taxonomy" id="1399860"/>
    <lineage>
        <taxon>Eukaryota</taxon>
        <taxon>Fungi</taxon>
        <taxon>Dikarya</taxon>
        <taxon>Ascomycota</taxon>
        <taxon>Pezizomycotina</taxon>
        <taxon>Sordariomycetes</taxon>
        <taxon>Hypocreomycetidae</taxon>
        <taxon>Hypocreales</taxon>
        <taxon>Ophiocordycipitaceae</taxon>
        <taxon>Ophiocordyceps</taxon>
    </lineage>
</organism>
<keyword evidence="3" id="KW-0408">Iron</keyword>
<dbReference type="FunFam" id="3.10.120.10:FF:000001">
    <property type="entry name" value="Cytochrome b5 reductase 4"/>
    <property type="match status" value="1"/>
</dbReference>
<evidence type="ECO:0000256" key="5">
    <source>
        <dbReference type="SAM" id="SignalP"/>
    </source>
</evidence>
<feature type="signal peptide" evidence="5">
    <location>
        <begin position="1"/>
        <end position="24"/>
    </location>
</feature>
<dbReference type="GO" id="GO:0046872">
    <property type="term" value="F:metal ion binding"/>
    <property type="evidence" value="ECO:0007669"/>
    <property type="project" value="UniProtKB-KW"/>
</dbReference>
<dbReference type="InterPro" id="IPR051872">
    <property type="entry name" value="Cytochrome_b5/Flavoprotein_Rdt"/>
</dbReference>
<feature type="compositionally biased region" description="Polar residues" evidence="4">
    <location>
        <begin position="99"/>
        <end position="111"/>
    </location>
</feature>
<accession>A0A2C5XL99</accession>
<name>A0A2C5XL99_9HYPO</name>
<dbReference type="OrthoDB" id="432299at2759"/>
<comment type="caution">
    <text evidence="7">The sequence shown here is derived from an EMBL/GenBank/DDBJ whole genome shotgun (WGS) entry which is preliminary data.</text>
</comment>
<keyword evidence="5" id="KW-0732">Signal</keyword>
<dbReference type="GO" id="GO:0004128">
    <property type="term" value="F:cytochrome-b5 reductase activity, acting on NAD(P)H"/>
    <property type="evidence" value="ECO:0007669"/>
    <property type="project" value="TreeGrafter"/>
</dbReference>
<dbReference type="InterPro" id="IPR001199">
    <property type="entry name" value="Cyt_B5-like_heme/steroid-bd"/>
</dbReference>
<proteinExistence type="predicted"/>
<feature type="compositionally biased region" description="Low complexity" evidence="4">
    <location>
        <begin position="169"/>
        <end position="185"/>
    </location>
</feature>
<dbReference type="EMBL" id="NJET01000009">
    <property type="protein sequence ID" value="PHH66258.1"/>
    <property type="molecule type" value="Genomic_DNA"/>
</dbReference>
<reference evidence="7 8" key="1">
    <citation type="submission" date="2017-06" db="EMBL/GenBank/DDBJ databases">
        <title>Ant-infecting Ophiocordyceps genomes reveal a high diversity of potential behavioral manipulation genes and a possible major role for enterotoxins.</title>
        <authorList>
            <person name="De Bekker C."/>
            <person name="Evans H.C."/>
            <person name="Brachmann A."/>
            <person name="Hughes D.P."/>
        </authorList>
    </citation>
    <scope>NUCLEOTIDE SEQUENCE [LARGE SCALE GENOMIC DNA]</scope>
    <source>
        <strain evidence="7 8">Map64</strain>
    </source>
</reference>
<dbReference type="PANTHER" id="PTHR46237:SF1">
    <property type="entry name" value="CYTOCHROME B5 REDUCTASE 4"/>
    <property type="match status" value="1"/>
</dbReference>
<feature type="region of interest" description="Disordered" evidence="4">
    <location>
        <begin position="42"/>
        <end position="203"/>
    </location>
</feature>
<dbReference type="GO" id="GO:0020037">
    <property type="term" value="F:heme binding"/>
    <property type="evidence" value="ECO:0007669"/>
    <property type="project" value="TreeGrafter"/>
</dbReference>
<evidence type="ECO:0000313" key="7">
    <source>
        <dbReference type="EMBL" id="PHH66258.1"/>
    </source>
</evidence>
<dbReference type="InterPro" id="IPR036400">
    <property type="entry name" value="Cyt_B5-like_heme/steroid_sf"/>
</dbReference>
<dbReference type="GO" id="GO:0005737">
    <property type="term" value="C:cytoplasm"/>
    <property type="evidence" value="ECO:0007669"/>
    <property type="project" value="TreeGrafter"/>
</dbReference>
<dbReference type="PROSITE" id="PS50255">
    <property type="entry name" value="CYTOCHROME_B5_2"/>
    <property type="match status" value="1"/>
</dbReference>